<keyword evidence="2" id="KW-0472">Membrane</keyword>
<dbReference type="Proteomes" id="UP000598467">
    <property type="component" value="Unassembled WGS sequence"/>
</dbReference>
<dbReference type="RefSeq" id="WP_190294293.1">
    <property type="nucleotide sequence ID" value="NZ_JABFCZ010000045.1"/>
</dbReference>
<protein>
    <submittedName>
        <fullName evidence="3">Uncharacterized protein</fullName>
    </submittedName>
</protein>
<gene>
    <name evidence="3" type="ORF">HK439_25380</name>
</gene>
<keyword evidence="2" id="KW-0812">Transmembrane</keyword>
<feature type="coiled-coil region" evidence="1">
    <location>
        <begin position="34"/>
        <end position="61"/>
    </location>
</feature>
<evidence type="ECO:0000256" key="2">
    <source>
        <dbReference type="SAM" id="Phobius"/>
    </source>
</evidence>
<name>A0A926P3I9_9HYPH</name>
<organism evidence="3 4">
    <name type="scientific">Roseibium aggregatum</name>
    <dbReference type="NCBI Taxonomy" id="187304"/>
    <lineage>
        <taxon>Bacteria</taxon>
        <taxon>Pseudomonadati</taxon>
        <taxon>Pseudomonadota</taxon>
        <taxon>Alphaproteobacteria</taxon>
        <taxon>Hyphomicrobiales</taxon>
        <taxon>Stappiaceae</taxon>
        <taxon>Roseibium</taxon>
    </lineage>
</organism>
<keyword evidence="1" id="KW-0175">Coiled coil</keyword>
<proteinExistence type="predicted"/>
<evidence type="ECO:0000313" key="4">
    <source>
        <dbReference type="Proteomes" id="UP000598467"/>
    </source>
</evidence>
<feature type="transmembrane region" description="Helical" evidence="2">
    <location>
        <begin position="6"/>
        <end position="26"/>
    </location>
</feature>
<reference evidence="3" key="1">
    <citation type="submission" date="2020-05" db="EMBL/GenBank/DDBJ databases">
        <title>Identification of trans-AT polyketide cluster in two marine bacteria, producers of a novel glutaramide-containing polyketide sesbanimide D and analogs.</title>
        <authorList>
            <person name="Kacar D."/>
            <person name="Rodriguez P."/>
            <person name="Canedo L."/>
            <person name="Gonzalez E."/>
            <person name="Galan B."/>
            <person name="De La Calle F."/>
            <person name="Garcia J.L."/>
        </authorList>
    </citation>
    <scope>NUCLEOTIDE SEQUENCE</scope>
    <source>
        <strain evidence="3">PHM038</strain>
    </source>
</reference>
<dbReference type="AlphaFoldDB" id="A0A926P3I9"/>
<sequence length="65" mass="7790">MEVYVYILAACVAVVALAGGLGWFLIRRSNKRFILRERERREAEERQHAEQKRRIQEKLKQFDDV</sequence>
<keyword evidence="2" id="KW-1133">Transmembrane helix</keyword>
<comment type="caution">
    <text evidence="3">The sequence shown here is derived from an EMBL/GenBank/DDBJ whole genome shotgun (WGS) entry which is preliminary data.</text>
</comment>
<evidence type="ECO:0000256" key="1">
    <source>
        <dbReference type="SAM" id="Coils"/>
    </source>
</evidence>
<dbReference type="EMBL" id="JABFCZ010000045">
    <property type="protein sequence ID" value="MBD1549601.1"/>
    <property type="molecule type" value="Genomic_DNA"/>
</dbReference>
<evidence type="ECO:0000313" key="3">
    <source>
        <dbReference type="EMBL" id="MBD1549601.1"/>
    </source>
</evidence>
<accession>A0A926P3I9</accession>